<accession>A0A0Q0W899</accession>
<comment type="caution">
    <text evidence="1">The sequence shown here is derived from an EMBL/GenBank/DDBJ whole genome shotgun (WGS) entry which is preliminary data.</text>
</comment>
<dbReference type="AlphaFoldDB" id="A0A0Q0W899"/>
<dbReference type="PATRIC" id="fig|362413.3.peg.465"/>
<dbReference type="STRING" id="362413.RC62_486"/>
<proteinExistence type="predicted"/>
<evidence type="ECO:0000313" key="1">
    <source>
        <dbReference type="EMBL" id="KQB40591.1"/>
    </source>
</evidence>
<protein>
    <submittedName>
        <fullName evidence="1">Uncharacterized protein</fullName>
    </submittedName>
</protein>
<evidence type="ECO:0000313" key="2">
    <source>
        <dbReference type="Proteomes" id="UP000050443"/>
    </source>
</evidence>
<gene>
    <name evidence="1" type="ORF">RC62_486</name>
</gene>
<sequence length="81" mass="9739">MITFQKLIQLFVTSFFLSFKFFKIPARASFSRFTGIKKLKNVIQKAFHCYLGYLRNKFENLKPETKLDLKQIFKIRQIDIL</sequence>
<dbReference type="Proteomes" id="UP000050443">
    <property type="component" value="Unassembled WGS sequence"/>
</dbReference>
<organism evidence="1 2">
    <name type="scientific">Flavobacterium aquidurense</name>
    <dbReference type="NCBI Taxonomy" id="362413"/>
    <lineage>
        <taxon>Bacteria</taxon>
        <taxon>Pseudomonadati</taxon>
        <taxon>Bacteroidota</taxon>
        <taxon>Flavobacteriia</taxon>
        <taxon>Flavobacteriales</taxon>
        <taxon>Flavobacteriaceae</taxon>
        <taxon>Flavobacterium</taxon>
    </lineage>
</organism>
<dbReference type="EMBL" id="JRLF01000010">
    <property type="protein sequence ID" value="KQB40591.1"/>
    <property type="molecule type" value="Genomic_DNA"/>
</dbReference>
<reference evidence="1 2" key="1">
    <citation type="submission" date="2014-09" db="EMBL/GenBank/DDBJ databases">
        <title>Genome sequence of Flavobacterium aquidurense RC62.</title>
        <authorList>
            <person name="Kim J.F."/>
            <person name="Kwak M.-J."/>
        </authorList>
    </citation>
    <scope>NUCLEOTIDE SEQUENCE [LARGE SCALE GENOMIC DNA]</scope>
    <source>
        <strain evidence="1 2">RC62</strain>
    </source>
</reference>
<name>A0A0Q0W899_9FLAO</name>